<proteinExistence type="predicted"/>
<dbReference type="AlphaFoldDB" id="A0A1X7UJD9"/>
<name>A0A1X7UJD9_AMPQE</name>
<sequence length="63" mass="7300">MIAAKLHDGVSINATFDSIRDGVDDDVGCAELTSRQDIRTIRHQDNIKRIQYHKNDYCSVYMW</sequence>
<dbReference type="EnsemblMetazoa" id="Aqu2.1.27770_001">
    <property type="protein sequence ID" value="Aqu2.1.27770_001"/>
    <property type="gene ID" value="Aqu2.1.27770"/>
</dbReference>
<evidence type="ECO:0000313" key="1">
    <source>
        <dbReference type="EnsemblMetazoa" id="Aqu2.1.27770_001"/>
    </source>
</evidence>
<dbReference type="InParanoid" id="A0A1X7UJD9"/>
<accession>A0A1X7UJD9</accession>
<organism evidence="1">
    <name type="scientific">Amphimedon queenslandica</name>
    <name type="common">Sponge</name>
    <dbReference type="NCBI Taxonomy" id="400682"/>
    <lineage>
        <taxon>Eukaryota</taxon>
        <taxon>Metazoa</taxon>
        <taxon>Porifera</taxon>
        <taxon>Demospongiae</taxon>
        <taxon>Heteroscleromorpha</taxon>
        <taxon>Haplosclerida</taxon>
        <taxon>Niphatidae</taxon>
        <taxon>Amphimedon</taxon>
    </lineage>
</organism>
<reference evidence="1" key="1">
    <citation type="submission" date="2017-05" db="UniProtKB">
        <authorList>
            <consortium name="EnsemblMetazoa"/>
        </authorList>
    </citation>
    <scope>IDENTIFICATION</scope>
</reference>
<protein>
    <submittedName>
        <fullName evidence="1">Uncharacterized protein</fullName>
    </submittedName>
</protein>